<gene>
    <name evidence="8" type="ORF">L0M14_12560</name>
</gene>
<dbReference type="Gene3D" id="2.40.440.10">
    <property type="entry name" value="L,D-transpeptidase catalytic domain-like"/>
    <property type="match status" value="1"/>
</dbReference>
<dbReference type="PANTHER" id="PTHR30582:SF4">
    <property type="entry name" value="L,D-TRANSPEPTIDASE YQJB-RELATED"/>
    <property type="match status" value="1"/>
</dbReference>
<dbReference type="InterPro" id="IPR005490">
    <property type="entry name" value="LD_TPept_cat_dom"/>
</dbReference>
<sequence length="162" mass="17981">MKNDLKRLLMIFIYSLVAAIGMTAAVPHALAAPIEEETSILIDKSSHILVVYVNETPVYTFMVATGKGNLTPVGEFRIANKIKHPWYNRKSIPGGDKRNPLGTRWLGISIPNTGGYRYGIHGTNRPYSIGQSVSSGCIRMLNRDVEFIFKHIPVGTRVVIQD</sequence>
<dbReference type="InterPro" id="IPR050979">
    <property type="entry name" value="LD-transpeptidase"/>
</dbReference>
<dbReference type="Pfam" id="PF03734">
    <property type="entry name" value="YkuD"/>
    <property type="match status" value="1"/>
</dbReference>
<accession>A0ABY3SRU6</accession>
<evidence type="ECO:0000259" key="7">
    <source>
        <dbReference type="PROSITE" id="PS52029"/>
    </source>
</evidence>
<evidence type="ECO:0000313" key="8">
    <source>
        <dbReference type="EMBL" id="UJF35830.1"/>
    </source>
</evidence>
<keyword evidence="4 6" id="KW-0573">Peptidoglycan synthesis</keyword>
<comment type="pathway">
    <text evidence="1 6">Cell wall biogenesis; peptidoglycan biosynthesis.</text>
</comment>
<evidence type="ECO:0000256" key="1">
    <source>
        <dbReference type="ARBA" id="ARBA00004752"/>
    </source>
</evidence>
<keyword evidence="2" id="KW-0808">Transferase</keyword>
<dbReference type="PANTHER" id="PTHR30582">
    <property type="entry name" value="L,D-TRANSPEPTIDASE"/>
    <property type="match status" value="1"/>
</dbReference>
<organism evidence="8 9">
    <name type="scientific">Paenibacillus hexagrammi</name>
    <dbReference type="NCBI Taxonomy" id="2908839"/>
    <lineage>
        <taxon>Bacteria</taxon>
        <taxon>Bacillati</taxon>
        <taxon>Bacillota</taxon>
        <taxon>Bacilli</taxon>
        <taxon>Bacillales</taxon>
        <taxon>Paenibacillaceae</taxon>
        <taxon>Paenibacillus</taxon>
    </lineage>
</organism>
<evidence type="ECO:0000256" key="4">
    <source>
        <dbReference type="ARBA" id="ARBA00022984"/>
    </source>
</evidence>
<feature type="active site" description="Nucleophile" evidence="6">
    <location>
        <position position="137"/>
    </location>
</feature>
<feature type="domain" description="L,D-TPase catalytic" evidence="7">
    <location>
        <begin position="38"/>
        <end position="161"/>
    </location>
</feature>
<dbReference type="SUPFAM" id="SSF141523">
    <property type="entry name" value="L,D-transpeptidase catalytic domain-like"/>
    <property type="match status" value="1"/>
</dbReference>
<keyword evidence="5 6" id="KW-0961">Cell wall biogenesis/degradation</keyword>
<evidence type="ECO:0000256" key="6">
    <source>
        <dbReference type="PROSITE-ProRule" id="PRU01373"/>
    </source>
</evidence>
<reference evidence="8 9" key="1">
    <citation type="journal article" date="2024" name="Int. J. Syst. Evol. Microbiol.">
        <title>Paenibacillus hexagrammi sp. nov., a novel bacterium isolated from the gut content of Hexagrammos agrammus.</title>
        <authorList>
            <person name="Jung H.K."/>
            <person name="Kim D.G."/>
            <person name="Zin H."/>
            <person name="Park J."/>
            <person name="Jung H."/>
            <person name="Kim Y.O."/>
            <person name="Kong H.J."/>
            <person name="Kim J.W."/>
            <person name="Kim Y.S."/>
        </authorList>
    </citation>
    <scope>NUCLEOTIDE SEQUENCE [LARGE SCALE GENOMIC DNA]</scope>
    <source>
        <strain evidence="8 9">YPD9-1</strain>
    </source>
</reference>
<protein>
    <submittedName>
        <fullName evidence="8">L,D-transpeptidase</fullName>
    </submittedName>
</protein>
<dbReference type="Proteomes" id="UP001649230">
    <property type="component" value="Chromosome"/>
</dbReference>
<dbReference type="InterPro" id="IPR038063">
    <property type="entry name" value="Transpep_catalytic_dom"/>
</dbReference>
<proteinExistence type="predicted"/>
<evidence type="ECO:0000256" key="2">
    <source>
        <dbReference type="ARBA" id="ARBA00022679"/>
    </source>
</evidence>
<dbReference type="RefSeq" id="WP_235122387.1">
    <property type="nucleotide sequence ID" value="NZ_CP090978.1"/>
</dbReference>
<evidence type="ECO:0000256" key="5">
    <source>
        <dbReference type="ARBA" id="ARBA00023316"/>
    </source>
</evidence>
<name>A0ABY3SRU6_9BACL</name>
<dbReference type="EMBL" id="CP090978">
    <property type="protein sequence ID" value="UJF35830.1"/>
    <property type="molecule type" value="Genomic_DNA"/>
</dbReference>
<keyword evidence="3 6" id="KW-0133">Cell shape</keyword>
<keyword evidence="9" id="KW-1185">Reference proteome</keyword>
<feature type="active site" description="Proton donor/acceptor" evidence="6">
    <location>
        <position position="121"/>
    </location>
</feature>
<dbReference type="CDD" id="cd16913">
    <property type="entry name" value="YkuD_like"/>
    <property type="match status" value="1"/>
</dbReference>
<evidence type="ECO:0000256" key="3">
    <source>
        <dbReference type="ARBA" id="ARBA00022960"/>
    </source>
</evidence>
<dbReference type="PROSITE" id="PS52029">
    <property type="entry name" value="LD_TPASE"/>
    <property type="match status" value="1"/>
</dbReference>
<evidence type="ECO:0000313" key="9">
    <source>
        <dbReference type="Proteomes" id="UP001649230"/>
    </source>
</evidence>